<gene>
    <name evidence="2" type="ORF">ASPACDRAFT_77089</name>
</gene>
<accession>A0A1L9WYJ0</accession>
<evidence type="ECO:0000313" key="2">
    <source>
        <dbReference type="EMBL" id="OJK01290.1"/>
    </source>
</evidence>
<dbReference type="InterPro" id="IPR000182">
    <property type="entry name" value="GNAT_dom"/>
</dbReference>
<sequence>MPPCTLEPINLAEPTQHTELHRQRTLCGWDHHPTTLAQWQAKQTEGLKNFFWIVIPSPESHPNTEENTIRAGHISLDAYSNPPDPDLARSDKSILALQTFFLLPEYRSAGVGRHAMKLIEEQAAREPACQFIALTALSKKYLYQEGREWRGIWERMGQPVPPFSIQEWYEKAGYVGWKEEPRYEERSLDGEVIWLWEVFMRKEVRREALSSGKV</sequence>
<dbReference type="OrthoDB" id="2326446at2759"/>
<feature type="domain" description="N-acetyltransferase" evidence="1">
    <location>
        <begin position="7"/>
        <end position="205"/>
    </location>
</feature>
<keyword evidence="3" id="KW-1185">Reference proteome</keyword>
<dbReference type="PROSITE" id="PS51186">
    <property type="entry name" value="GNAT"/>
    <property type="match status" value="1"/>
</dbReference>
<dbReference type="OMA" id="LWEAFMR"/>
<evidence type="ECO:0000313" key="3">
    <source>
        <dbReference type="Proteomes" id="UP000184546"/>
    </source>
</evidence>
<dbReference type="STRING" id="690307.A0A1L9WYJ0"/>
<dbReference type="VEuPathDB" id="FungiDB:ASPACDRAFT_77089"/>
<evidence type="ECO:0000259" key="1">
    <source>
        <dbReference type="PROSITE" id="PS51186"/>
    </source>
</evidence>
<dbReference type="GeneID" id="30978687"/>
<proteinExistence type="predicted"/>
<name>A0A1L9WYJ0_ASPA1</name>
<protein>
    <recommendedName>
        <fullName evidence="1">N-acetyltransferase domain-containing protein</fullName>
    </recommendedName>
</protein>
<dbReference type="EMBL" id="KV878974">
    <property type="protein sequence ID" value="OJK01290.1"/>
    <property type="molecule type" value="Genomic_DNA"/>
</dbReference>
<dbReference type="Pfam" id="PF00583">
    <property type="entry name" value="Acetyltransf_1"/>
    <property type="match status" value="1"/>
</dbReference>
<dbReference type="Proteomes" id="UP000184546">
    <property type="component" value="Unassembled WGS sequence"/>
</dbReference>
<reference evidence="3" key="1">
    <citation type="journal article" date="2017" name="Genome Biol.">
        <title>Comparative genomics reveals high biological diversity and specific adaptations in the industrially and medically important fungal genus Aspergillus.</title>
        <authorList>
            <person name="de Vries R.P."/>
            <person name="Riley R."/>
            <person name="Wiebenga A."/>
            <person name="Aguilar-Osorio G."/>
            <person name="Amillis S."/>
            <person name="Uchima C.A."/>
            <person name="Anderluh G."/>
            <person name="Asadollahi M."/>
            <person name="Askin M."/>
            <person name="Barry K."/>
            <person name="Battaglia E."/>
            <person name="Bayram O."/>
            <person name="Benocci T."/>
            <person name="Braus-Stromeyer S.A."/>
            <person name="Caldana C."/>
            <person name="Canovas D."/>
            <person name="Cerqueira G.C."/>
            <person name="Chen F."/>
            <person name="Chen W."/>
            <person name="Choi C."/>
            <person name="Clum A."/>
            <person name="Dos Santos R.A."/>
            <person name="Damasio A.R."/>
            <person name="Diallinas G."/>
            <person name="Emri T."/>
            <person name="Fekete E."/>
            <person name="Flipphi M."/>
            <person name="Freyberg S."/>
            <person name="Gallo A."/>
            <person name="Gournas C."/>
            <person name="Habgood R."/>
            <person name="Hainaut M."/>
            <person name="Harispe M.L."/>
            <person name="Henrissat B."/>
            <person name="Hilden K.S."/>
            <person name="Hope R."/>
            <person name="Hossain A."/>
            <person name="Karabika E."/>
            <person name="Karaffa L."/>
            <person name="Karanyi Z."/>
            <person name="Krasevec N."/>
            <person name="Kuo A."/>
            <person name="Kusch H."/>
            <person name="LaButti K."/>
            <person name="Lagendijk E.L."/>
            <person name="Lapidus A."/>
            <person name="Levasseur A."/>
            <person name="Lindquist E."/>
            <person name="Lipzen A."/>
            <person name="Logrieco A.F."/>
            <person name="MacCabe A."/>
            <person name="Maekelae M.R."/>
            <person name="Malavazi I."/>
            <person name="Melin P."/>
            <person name="Meyer V."/>
            <person name="Mielnichuk N."/>
            <person name="Miskei M."/>
            <person name="Molnar A.P."/>
            <person name="Mule G."/>
            <person name="Ngan C.Y."/>
            <person name="Orejas M."/>
            <person name="Orosz E."/>
            <person name="Ouedraogo J.P."/>
            <person name="Overkamp K.M."/>
            <person name="Park H.-S."/>
            <person name="Perrone G."/>
            <person name="Piumi F."/>
            <person name="Punt P.J."/>
            <person name="Ram A.F."/>
            <person name="Ramon A."/>
            <person name="Rauscher S."/>
            <person name="Record E."/>
            <person name="Riano-Pachon D.M."/>
            <person name="Robert V."/>
            <person name="Roehrig J."/>
            <person name="Ruller R."/>
            <person name="Salamov A."/>
            <person name="Salih N.S."/>
            <person name="Samson R.A."/>
            <person name="Sandor E."/>
            <person name="Sanguinetti M."/>
            <person name="Schuetze T."/>
            <person name="Sepcic K."/>
            <person name="Shelest E."/>
            <person name="Sherlock G."/>
            <person name="Sophianopoulou V."/>
            <person name="Squina F.M."/>
            <person name="Sun H."/>
            <person name="Susca A."/>
            <person name="Todd R.B."/>
            <person name="Tsang A."/>
            <person name="Unkles S.E."/>
            <person name="van de Wiele N."/>
            <person name="van Rossen-Uffink D."/>
            <person name="Oliveira J.V."/>
            <person name="Vesth T.C."/>
            <person name="Visser J."/>
            <person name="Yu J.-H."/>
            <person name="Zhou M."/>
            <person name="Andersen M.R."/>
            <person name="Archer D.B."/>
            <person name="Baker S.E."/>
            <person name="Benoit I."/>
            <person name="Brakhage A.A."/>
            <person name="Braus G.H."/>
            <person name="Fischer R."/>
            <person name="Frisvad J.C."/>
            <person name="Goldman G.H."/>
            <person name="Houbraken J."/>
            <person name="Oakley B."/>
            <person name="Pocsi I."/>
            <person name="Scazzocchio C."/>
            <person name="Seiboth B."/>
            <person name="vanKuyk P.A."/>
            <person name="Wortman J."/>
            <person name="Dyer P.S."/>
            <person name="Grigoriev I.V."/>
        </authorList>
    </citation>
    <scope>NUCLEOTIDE SEQUENCE [LARGE SCALE GENOMIC DNA]</scope>
    <source>
        <strain evidence="3">ATCC 16872 / CBS 172.66 / WB 5094</strain>
    </source>
</reference>
<dbReference type="RefSeq" id="XP_020057629.1">
    <property type="nucleotide sequence ID" value="XM_020204873.1"/>
</dbReference>
<dbReference type="SUPFAM" id="SSF55729">
    <property type="entry name" value="Acyl-CoA N-acyltransferases (Nat)"/>
    <property type="match status" value="1"/>
</dbReference>
<organism evidence="2 3">
    <name type="scientific">Aspergillus aculeatus (strain ATCC 16872 / CBS 172.66 / WB 5094)</name>
    <dbReference type="NCBI Taxonomy" id="690307"/>
    <lineage>
        <taxon>Eukaryota</taxon>
        <taxon>Fungi</taxon>
        <taxon>Dikarya</taxon>
        <taxon>Ascomycota</taxon>
        <taxon>Pezizomycotina</taxon>
        <taxon>Eurotiomycetes</taxon>
        <taxon>Eurotiomycetidae</taxon>
        <taxon>Eurotiales</taxon>
        <taxon>Aspergillaceae</taxon>
        <taxon>Aspergillus</taxon>
        <taxon>Aspergillus subgen. Circumdati</taxon>
    </lineage>
</organism>
<dbReference type="Gene3D" id="3.40.630.30">
    <property type="match status" value="1"/>
</dbReference>
<dbReference type="CDD" id="cd04301">
    <property type="entry name" value="NAT_SF"/>
    <property type="match status" value="1"/>
</dbReference>
<dbReference type="AlphaFoldDB" id="A0A1L9WYJ0"/>
<dbReference type="InterPro" id="IPR016181">
    <property type="entry name" value="Acyl_CoA_acyltransferase"/>
</dbReference>
<dbReference type="GO" id="GO:0016747">
    <property type="term" value="F:acyltransferase activity, transferring groups other than amino-acyl groups"/>
    <property type="evidence" value="ECO:0007669"/>
    <property type="project" value="InterPro"/>
</dbReference>